<dbReference type="InterPro" id="IPR000223">
    <property type="entry name" value="Pept_S26A_signal_pept_1"/>
</dbReference>
<dbReference type="CDD" id="cd06530">
    <property type="entry name" value="S26_SPase_I"/>
    <property type="match status" value="2"/>
</dbReference>
<dbReference type="InterPro" id="IPR019758">
    <property type="entry name" value="Pept_S26A_signal_pept_1_CS"/>
</dbReference>
<comment type="subcellular location">
    <subcellularLocation>
        <location evidence="7">Membrane</location>
        <topology evidence="7">Single-pass type II membrane protein</topology>
    </subcellularLocation>
</comment>
<dbReference type="RefSeq" id="WP_073174006.1">
    <property type="nucleotide sequence ID" value="NZ_FQZE01000057.1"/>
</dbReference>
<protein>
    <recommendedName>
        <fullName evidence="4 7">Signal peptidase I</fullName>
        <ecNumber evidence="3 7">3.4.21.89</ecNumber>
    </recommendedName>
</protein>
<keyword evidence="5 7" id="KW-0378">Hydrolase</keyword>
<feature type="domain" description="Peptidase S26" evidence="8">
    <location>
        <begin position="12"/>
        <end position="158"/>
    </location>
</feature>
<sequence>MYKYSIPSITGTVILVFLIAVLLKELAFGLFSIPSASMEDTVLSGDRVVVSKLHYGPRLPQSPFEVSWVNVLFWLNKKARSHIDSTWWKYRRLKGFSTVSRGDVVVFNFPGKNKGTFYIKRCTGLPGDTLAIKHGTIICNGQAMDPPEFYKANYFIRTTDMDRMFHFTDSLHIPVSKAVGDELPACFQAVLNLSEYRHLKELRGIESVSYAAVPAERSSAVYPYNQKFLWSPDNFGPVAVPKKGMQIELNERNFIIYGSTINNYEGQTISFENGQSMLDGIPVASYTFRQNYYFMLGDNRHNSADSRFLGFLPEEGIVGKAVLVLFNYQNGKFKWDRLLKREI</sequence>
<dbReference type="SUPFAM" id="SSF51306">
    <property type="entry name" value="LexA/Signal peptidase"/>
    <property type="match status" value="1"/>
</dbReference>
<organism evidence="9 10">
    <name type="scientific">Tangfeifania diversioriginum</name>
    <dbReference type="NCBI Taxonomy" id="1168035"/>
    <lineage>
        <taxon>Bacteria</taxon>
        <taxon>Pseudomonadati</taxon>
        <taxon>Bacteroidota</taxon>
        <taxon>Bacteroidia</taxon>
        <taxon>Marinilabiliales</taxon>
        <taxon>Prolixibacteraceae</taxon>
        <taxon>Tangfeifania</taxon>
    </lineage>
</organism>
<name>A0A1M6PCU1_9BACT</name>
<evidence type="ECO:0000313" key="10">
    <source>
        <dbReference type="Proteomes" id="UP000184050"/>
    </source>
</evidence>
<dbReference type="GO" id="GO:0004252">
    <property type="term" value="F:serine-type endopeptidase activity"/>
    <property type="evidence" value="ECO:0007669"/>
    <property type="project" value="InterPro"/>
</dbReference>
<evidence type="ECO:0000256" key="3">
    <source>
        <dbReference type="ARBA" id="ARBA00013208"/>
    </source>
</evidence>
<dbReference type="EC" id="3.4.21.89" evidence="3 7"/>
<dbReference type="GO" id="GO:0016020">
    <property type="term" value="C:membrane"/>
    <property type="evidence" value="ECO:0007669"/>
    <property type="project" value="UniProtKB-SubCell"/>
</dbReference>
<dbReference type="InterPro" id="IPR019533">
    <property type="entry name" value="Peptidase_S26"/>
</dbReference>
<evidence type="ECO:0000256" key="7">
    <source>
        <dbReference type="RuleBase" id="RU362042"/>
    </source>
</evidence>
<dbReference type="Proteomes" id="UP000184050">
    <property type="component" value="Unassembled WGS sequence"/>
</dbReference>
<dbReference type="PANTHER" id="PTHR43390">
    <property type="entry name" value="SIGNAL PEPTIDASE I"/>
    <property type="match status" value="1"/>
</dbReference>
<evidence type="ECO:0000256" key="6">
    <source>
        <dbReference type="PIRSR" id="PIRSR600223-1"/>
    </source>
</evidence>
<dbReference type="GO" id="GO:0009003">
    <property type="term" value="F:signal peptidase activity"/>
    <property type="evidence" value="ECO:0007669"/>
    <property type="project" value="UniProtKB-EC"/>
</dbReference>
<dbReference type="GO" id="GO:0006465">
    <property type="term" value="P:signal peptide processing"/>
    <property type="evidence" value="ECO:0007669"/>
    <property type="project" value="InterPro"/>
</dbReference>
<feature type="active site" evidence="6">
    <location>
        <position position="120"/>
    </location>
</feature>
<comment type="similarity">
    <text evidence="2 7">Belongs to the peptidase S26 family.</text>
</comment>
<dbReference type="InterPro" id="IPR036286">
    <property type="entry name" value="LexA/Signal_pep-like_sf"/>
</dbReference>
<comment type="catalytic activity">
    <reaction evidence="1 7">
        <text>Cleavage of hydrophobic, N-terminal signal or leader sequences from secreted and periplasmic proteins.</text>
        <dbReference type="EC" id="3.4.21.89"/>
    </reaction>
</comment>
<evidence type="ECO:0000256" key="4">
    <source>
        <dbReference type="ARBA" id="ARBA00019232"/>
    </source>
</evidence>
<dbReference type="Pfam" id="PF10502">
    <property type="entry name" value="Peptidase_S26"/>
    <property type="match status" value="2"/>
</dbReference>
<evidence type="ECO:0000313" key="9">
    <source>
        <dbReference type="EMBL" id="SHK05765.1"/>
    </source>
</evidence>
<dbReference type="Gene3D" id="2.10.109.10">
    <property type="entry name" value="Umud Fragment, subunit A"/>
    <property type="match status" value="2"/>
</dbReference>
<dbReference type="NCBIfam" id="TIGR02227">
    <property type="entry name" value="sigpep_I_bact"/>
    <property type="match status" value="1"/>
</dbReference>
<dbReference type="PRINTS" id="PR00727">
    <property type="entry name" value="LEADERPTASE"/>
</dbReference>
<evidence type="ECO:0000259" key="8">
    <source>
        <dbReference type="Pfam" id="PF10502"/>
    </source>
</evidence>
<dbReference type="STRING" id="1168035.SAMN05444280_1577"/>
<dbReference type="AlphaFoldDB" id="A0A1M6PCU1"/>
<dbReference type="PANTHER" id="PTHR43390:SF1">
    <property type="entry name" value="CHLOROPLAST PROCESSING PEPTIDASE"/>
    <property type="match status" value="1"/>
</dbReference>
<feature type="domain" description="Peptidase S26" evidence="8">
    <location>
        <begin position="286"/>
        <end position="325"/>
    </location>
</feature>
<evidence type="ECO:0000256" key="1">
    <source>
        <dbReference type="ARBA" id="ARBA00000677"/>
    </source>
</evidence>
<feature type="active site" evidence="6">
    <location>
        <position position="37"/>
    </location>
</feature>
<keyword evidence="7" id="KW-0645">Protease</keyword>
<accession>A0A1M6PCU1</accession>
<dbReference type="EMBL" id="FQZE01000057">
    <property type="protein sequence ID" value="SHK05765.1"/>
    <property type="molecule type" value="Genomic_DNA"/>
</dbReference>
<evidence type="ECO:0000256" key="2">
    <source>
        <dbReference type="ARBA" id="ARBA00009370"/>
    </source>
</evidence>
<gene>
    <name evidence="9" type="ORF">SAMN05444280_1577</name>
</gene>
<dbReference type="PROSITE" id="PS00761">
    <property type="entry name" value="SPASE_I_3"/>
    <property type="match status" value="1"/>
</dbReference>
<keyword evidence="10" id="KW-1185">Reference proteome</keyword>
<reference evidence="9 10" key="1">
    <citation type="submission" date="2016-11" db="EMBL/GenBank/DDBJ databases">
        <authorList>
            <person name="Jaros S."/>
            <person name="Januszkiewicz K."/>
            <person name="Wedrychowicz H."/>
        </authorList>
    </citation>
    <scope>NUCLEOTIDE SEQUENCE [LARGE SCALE GENOMIC DNA]</scope>
    <source>
        <strain evidence="9 10">DSM 27063</strain>
    </source>
</reference>
<evidence type="ECO:0000256" key="5">
    <source>
        <dbReference type="ARBA" id="ARBA00022801"/>
    </source>
</evidence>
<proteinExistence type="inferred from homology"/>